<feature type="transmembrane region" description="Helical" evidence="8">
    <location>
        <begin position="388"/>
        <end position="412"/>
    </location>
</feature>
<evidence type="ECO:0000313" key="10">
    <source>
        <dbReference type="Proteomes" id="UP001058120"/>
    </source>
</evidence>
<dbReference type="RefSeq" id="WP_334314659.1">
    <property type="nucleotide sequence ID" value="NZ_CP065938.1"/>
</dbReference>
<dbReference type="Pfam" id="PF03062">
    <property type="entry name" value="MBOAT"/>
    <property type="match status" value="1"/>
</dbReference>
<dbReference type="PIRSF" id="PIRSF500217">
    <property type="entry name" value="AlgI"/>
    <property type="match status" value="1"/>
</dbReference>
<feature type="transmembrane region" description="Helical" evidence="8">
    <location>
        <begin position="78"/>
        <end position="97"/>
    </location>
</feature>
<sequence>MVFSSLPFLFLIFPFFLAALLCGSFFKNAAFRNCSVLIISLFFYIWEESTNTLILIAICLINYYGASYLANEKHGKKIFIALIALNLLLLFIFKYSLWCLSFVTDRFIDKNIMLLGISFFIFHAISYLADVYTKKIQASKNLLDFSTYFCMFPHLVAGPIVRYAQIKDDIRAYRASKELFSFGMYRFLLGLNKKIIIANSVSILADFTFSATSPKVFSFMDAWTGIIAYGLQIYFDFSAYSDMAVGLAAMAGFRFEENFNRPYISTSVREFWRRWHISLSTWLRDYLYIPLGGSKSVHAYITYRNLFLVFLLCGIWHGANTTFVVWGLWHGIFICLERLWLEKKLNALPAFFRHAYLLLIILLGWVFFKAENLPYALEYFSALFNFTSFSFSFASETFPLIMLAIGTVICFLPQKYIVVPTSHAPANFKLRHLIFQFLLGCFAISLLLSSSRNPFIYFNF</sequence>
<feature type="transmembrane region" description="Helical" evidence="8">
    <location>
        <begin position="145"/>
        <end position="164"/>
    </location>
</feature>
<dbReference type="PANTHER" id="PTHR13285:SF18">
    <property type="entry name" value="PROTEIN-CYSTEINE N-PALMITOYLTRANSFERASE RASP"/>
    <property type="match status" value="1"/>
</dbReference>
<feature type="transmembrane region" description="Helical" evidence="8">
    <location>
        <begin position="216"/>
        <end position="235"/>
    </location>
</feature>
<evidence type="ECO:0000256" key="7">
    <source>
        <dbReference type="PIRNR" id="PIRNR016636"/>
    </source>
</evidence>
<feature type="transmembrane region" description="Helical" evidence="8">
    <location>
        <begin position="112"/>
        <end position="133"/>
    </location>
</feature>
<evidence type="ECO:0000256" key="2">
    <source>
        <dbReference type="ARBA" id="ARBA00010323"/>
    </source>
</evidence>
<keyword evidence="5 8" id="KW-1133">Transmembrane helix</keyword>
<feature type="transmembrane region" description="Helical" evidence="8">
    <location>
        <begin position="6"/>
        <end position="23"/>
    </location>
</feature>
<name>A0ABY5XZ94_9BACT</name>
<reference evidence="9" key="1">
    <citation type="submission" date="2020-12" db="EMBL/GenBank/DDBJ databases">
        <title>Taurinivorans muris gen. nov., sp. nov., fundamental and realized metabolic niche of a ubiquitous sulfidogenic bacterium in the murine intestine.</title>
        <authorList>
            <person name="Ye H."/>
            <person name="Hanson B.T."/>
            <person name="Loy A."/>
        </authorList>
    </citation>
    <scope>NUCLEOTIDE SEQUENCE</scope>
    <source>
        <strain evidence="9">LT0009</strain>
    </source>
</reference>
<dbReference type="PANTHER" id="PTHR13285">
    <property type="entry name" value="ACYLTRANSFERASE"/>
    <property type="match status" value="1"/>
</dbReference>
<keyword evidence="7" id="KW-0012">Acyltransferase</keyword>
<evidence type="ECO:0000256" key="1">
    <source>
        <dbReference type="ARBA" id="ARBA00004651"/>
    </source>
</evidence>
<feature type="transmembrane region" description="Helical" evidence="8">
    <location>
        <begin position="184"/>
        <end position="204"/>
    </location>
</feature>
<dbReference type="InterPro" id="IPR028362">
    <property type="entry name" value="AlgI"/>
</dbReference>
<accession>A0ABY5XZ94</accession>
<keyword evidence="6 7" id="KW-0472">Membrane</keyword>
<feature type="transmembrane region" description="Helical" evidence="8">
    <location>
        <begin position="306"/>
        <end position="329"/>
    </location>
</feature>
<comment type="subcellular location">
    <subcellularLocation>
        <location evidence="1">Cell membrane</location>
        <topology evidence="1">Multi-pass membrane protein</topology>
    </subcellularLocation>
</comment>
<dbReference type="EMBL" id="CP065938">
    <property type="protein sequence ID" value="UWX05095.1"/>
    <property type="molecule type" value="Genomic_DNA"/>
</dbReference>
<comment type="similarity">
    <text evidence="2 7">Belongs to the membrane-bound acyltransferase family.</text>
</comment>
<keyword evidence="3 7" id="KW-1003">Cell membrane</keyword>
<protein>
    <submittedName>
        <fullName evidence="9">MBOAT family protein</fullName>
    </submittedName>
</protein>
<keyword evidence="10" id="KW-1185">Reference proteome</keyword>
<dbReference type="InterPro" id="IPR024194">
    <property type="entry name" value="Ac/AlaTfrase_AlgI/DltB"/>
</dbReference>
<dbReference type="InterPro" id="IPR004299">
    <property type="entry name" value="MBOAT_fam"/>
</dbReference>
<evidence type="ECO:0000256" key="5">
    <source>
        <dbReference type="ARBA" id="ARBA00022989"/>
    </source>
</evidence>
<feature type="transmembrane region" description="Helical" evidence="8">
    <location>
        <begin position="433"/>
        <end position="451"/>
    </location>
</feature>
<keyword evidence="4 8" id="KW-0812">Transmembrane</keyword>
<dbReference type="Proteomes" id="UP001058120">
    <property type="component" value="Chromosome"/>
</dbReference>
<evidence type="ECO:0000256" key="3">
    <source>
        <dbReference type="ARBA" id="ARBA00022475"/>
    </source>
</evidence>
<keyword evidence="7" id="KW-0808">Transferase</keyword>
<evidence type="ECO:0000256" key="8">
    <source>
        <dbReference type="SAM" id="Phobius"/>
    </source>
</evidence>
<feature type="transmembrane region" description="Helical" evidence="8">
    <location>
        <begin position="350"/>
        <end position="368"/>
    </location>
</feature>
<evidence type="ECO:0000256" key="4">
    <source>
        <dbReference type="ARBA" id="ARBA00022692"/>
    </source>
</evidence>
<evidence type="ECO:0000313" key="9">
    <source>
        <dbReference type="EMBL" id="UWX05095.1"/>
    </source>
</evidence>
<organism evidence="9 10">
    <name type="scientific">Taurinivorans muris</name>
    <dbReference type="NCBI Taxonomy" id="2787751"/>
    <lineage>
        <taxon>Bacteria</taxon>
        <taxon>Pseudomonadati</taxon>
        <taxon>Thermodesulfobacteriota</taxon>
        <taxon>Desulfovibrionia</taxon>
        <taxon>Desulfovibrionales</taxon>
        <taxon>Desulfovibrionaceae</taxon>
        <taxon>Taurinivorans</taxon>
    </lineage>
</organism>
<dbReference type="PIRSF" id="PIRSF016636">
    <property type="entry name" value="AlgI_DltB"/>
    <property type="match status" value="1"/>
</dbReference>
<evidence type="ECO:0000256" key="6">
    <source>
        <dbReference type="ARBA" id="ARBA00023136"/>
    </source>
</evidence>
<gene>
    <name evidence="9" type="ORF">JBF11_06350</name>
</gene>
<dbReference type="InterPro" id="IPR051085">
    <property type="entry name" value="MB_O-acyltransferase"/>
</dbReference>
<proteinExistence type="inferred from homology"/>